<evidence type="ECO:0000256" key="4">
    <source>
        <dbReference type="ARBA" id="ARBA00022857"/>
    </source>
</evidence>
<sequence>MGKISGSGTVAPHILVIFGASGDLAARKLIPSLWDLFEQELLPRTFGILGAGRTALSTESFRARLAEAVTKHAVRTPHDPARLTEFLQKIHYFSFDPTDSVAFADFATYVRTLDQSLHTEGNFIFYLATPPSLYETIPTQLAMHHLNREQGNFRRVVIEKPFGYNLETAQHLNASLRAHFQENQTYRIDHYLGKETVQNILVTRFANPLFEPTWNRTHIDYVEITASESLGVENRGGYYDQSGALRDMIQNHLLLLLGIIAMEAPAVVSSSRLRDEIVKVFDCLRPMGERDVMQHTVRAQYVAGKIRGVAVPGYLEESGVDPRSCTETFAALKCYIDNWRWMDVPFYLRTGKRLPTGVTEVIVHYRTLPIALFEHIERPCAREGNALVIRIQPDEGIQLKIDLKEPGAGFKTIPVSVDFQYSALTYSHLPSAYERLLLDCMNGDNTLYHRDDAVESAWRFIDPILAAWKSNKSPLLTYPAGSWGPKAADDLIKGSAPRWHHPSSTLLSDDFACRL</sequence>
<dbReference type="GO" id="GO:0050661">
    <property type="term" value="F:NADP binding"/>
    <property type="evidence" value="ECO:0007669"/>
    <property type="project" value="UniProtKB-UniRule"/>
</dbReference>
<feature type="binding site" evidence="7">
    <location>
        <position position="190"/>
    </location>
    <ligand>
        <name>substrate</name>
    </ligand>
</feature>
<dbReference type="PANTHER" id="PTHR23429">
    <property type="entry name" value="GLUCOSE-6-PHOSPHATE 1-DEHYDROGENASE G6PD"/>
    <property type="match status" value="1"/>
</dbReference>
<comment type="similarity">
    <text evidence="2 7">Belongs to the glucose-6-phosphate dehydrogenase family.</text>
</comment>
<dbReference type="Gene3D" id="3.30.360.10">
    <property type="entry name" value="Dihydrodipicolinate Reductase, domain 2"/>
    <property type="match status" value="1"/>
</dbReference>
<gene>
    <name evidence="7 10" type="primary">zwf</name>
    <name evidence="10" type="ordered locus">TPASS_0478</name>
</gene>
<evidence type="ECO:0000259" key="9">
    <source>
        <dbReference type="Pfam" id="PF02781"/>
    </source>
</evidence>
<dbReference type="GeneID" id="93876245"/>
<feature type="domain" description="Glucose-6-phosphate dehydrogenase NAD-binding" evidence="8">
    <location>
        <begin position="16"/>
        <end position="199"/>
    </location>
</feature>
<feature type="binding site" evidence="7">
    <location>
        <position position="160"/>
    </location>
    <ligand>
        <name>NADP(+)</name>
        <dbReference type="ChEBI" id="CHEBI:58349"/>
    </ligand>
</feature>
<dbReference type="GO" id="GO:0009051">
    <property type="term" value="P:pentose-phosphate shunt, oxidative branch"/>
    <property type="evidence" value="ECO:0007669"/>
    <property type="project" value="TreeGrafter"/>
</dbReference>
<evidence type="ECO:0000256" key="7">
    <source>
        <dbReference type="HAMAP-Rule" id="MF_00966"/>
    </source>
</evidence>
<dbReference type="EC" id="1.1.1.49" evidence="7"/>
<keyword evidence="4 7" id="KW-0521">NADP</keyword>
<protein>
    <recommendedName>
        <fullName evidence="7">Glucose-6-phosphate 1-dehydrogenase</fullName>
        <shortName evidence="7">G6PD</shortName>
        <ecNumber evidence="7">1.1.1.49</ecNumber>
    </recommendedName>
</protein>
<feature type="binding site" evidence="7">
    <location>
        <position position="53"/>
    </location>
    <ligand>
        <name>NADP(+)</name>
        <dbReference type="ChEBI" id="CHEBI:58349"/>
    </ligand>
</feature>
<feature type="binding site" evidence="7">
    <location>
        <position position="352"/>
    </location>
    <ligand>
        <name>substrate</name>
    </ligand>
</feature>
<feature type="binding site" evidence="7">
    <location>
        <position position="194"/>
    </location>
    <ligand>
        <name>substrate</name>
    </ligand>
</feature>
<dbReference type="PROSITE" id="PS00069">
    <property type="entry name" value="G6P_DEHYDROGENASE"/>
    <property type="match status" value="1"/>
</dbReference>
<evidence type="ECO:0000256" key="1">
    <source>
        <dbReference type="ARBA" id="ARBA00004937"/>
    </source>
</evidence>
<evidence type="ECO:0000256" key="5">
    <source>
        <dbReference type="ARBA" id="ARBA00023002"/>
    </source>
</evidence>
<dbReference type="PRINTS" id="PR00079">
    <property type="entry name" value="G6PDHDRGNASE"/>
</dbReference>
<dbReference type="InterPro" id="IPR001282">
    <property type="entry name" value="G6P_DH"/>
</dbReference>
<dbReference type="GO" id="GO:0004345">
    <property type="term" value="F:glucose-6-phosphate dehydrogenase activity"/>
    <property type="evidence" value="ECO:0007669"/>
    <property type="project" value="UniProtKB-UniRule"/>
</dbReference>
<evidence type="ECO:0000259" key="8">
    <source>
        <dbReference type="Pfam" id="PF00479"/>
    </source>
</evidence>
<proteinExistence type="inferred from homology"/>
<dbReference type="InterPro" id="IPR036291">
    <property type="entry name" value="NAD(P)-bd_dom_sf"/>
</dbReference>
<dbReference type="Proteomes" id="UP000001202">
    <property type="component" value="Chromosome"/>
</dbReference>
<evidence type="ECO:0000256" key="6">
    <source>
        <dbReference type="ARBA" id="ARBA00023277"/>
    </source>
</evidence>
<dbReference type="HAMAP" id="MF_00966">
    <property type="entry name" value="G6PD"/>
    <property type="match status" value="1"/>
</dbReference>
<dbReference type="PANTHER" id="PTHR23429:SF0">
    <property type="entry name" value="GLUCOSE-6-PHOSPHATE 1-DEHYDROGENASE"/>
    <property type="match status" value="1"/>
</dbReference>
<dbReference type="RefSeq" id="WP_010881927.1">
    <property type="nucleotide sequence ID" value="NC_010741.1"/>
</dbReference>
<keyword evidence="3 7" id="KW-0313">Glucose metabolism</keyword>
<reference evidence="10 11" key="1">
    <citation type="journal article" date="2008" name="BMC Microbiol.">
        <title>Complete genome sequence of Treponema pallidum ssp. pallidum strain SS14 determined with oligonucleotide arrays.</title>
        <authorList>
            <person name="Matejkova P."/>
            <person name="Strouhal M."/>
            <person name="Smajs D."/>
            <person name="Norris S.J."/>
            <person name="Palzkill T."/>
            <person name="Petrosino J.F."/>
            <person name="Sodergren E."/>
            <person name="Norton J.E."/>
            <person name="Singh J."/>
            <person name="Richmond T.A."/>
            <person name="Molla M.N."/>
            <person name="Albert T.J."/>
            <person name="Weinstock G.M."/>
        </authorList>
    </citation>
    <scope>NUCLEOTIDE SEQUENCE [LARGE SCALE GENOMIC DNA]</scope>
    <source>
        <strain evidence="10 11">SS14</strain>
    </source>
</reference>
<evidence type="ECO:0000313" key="10">
    <source>
        <dbReference type="EMBL" id="ACD70902.1"/>
    </source>
</evidence>
<dbReference type="Pfam" id="PF00479">
    <property type="entry name" value="G6PD_N"/>
    <property type="match status" value="1"/>
</dbReference>
<organism evidence="10 11">
    <name type="scientific">Treponema pallidum subsp. pallidum (strain SS14)</name>
    <dbReference type="NCBI Taxonomy" id="455434"/>
    <lineage>
        <taxon>Bacteria</taxon>
        <taxon>Pseudomonadati</taxon>
        <taxon>Spirochaetota</taxon>
        <taxon>Spirochaetia</taxon>
        <taxon>Spirochaetales</taxon>
        <taxon>Treponemataceae</taxon>
        <taxon>Treponema</taxon>
    </lineage>
</organism>
<evidence type="ECO:0000256" key="2">
    <source>
        <dbReference type="ARBA" id="ARBA00009975"/>
    </source>
</evidence>
<feature type="domain" description="Glucose-6-phosphate dehydrogenase C-terminal" evidence="9">
    <location>
        <begin position="201"/>
        <end position="500"/>
    </location>
</feature>
<evidence type="ECO:0000256" key="3">
    <source>
        <dbReference type="ARBA" id="ARBA00022526"/>
    </source>
</evidence>
<dbReference type="KEGG" id="tpp:TPASS_0478"/>
<dbReference type="SMR" id="A0A0H3BIZ4"/>
<comment type="pathway">
    <text evidence="1 7">Carbohydrate degradation; pentose phosphate pathway; D-ribulose 5-phosphate from D-glucose 6-phosphate (oxidative stage): step 1/3.</text>
</comment>
<dbReference type="Pfam" id="PF02781">
    <property type="entry name" value="G6PD_C"/>
    <property type="match status" value="1"/>
</dbReference>
<dbReference type="AlphaFoldDB" id="A0A0H3BIZ4"/>
<dbReference type="Gene3D" id="3.40.50.720">
    <property type="entry name" value="NAD(P)-binding Rossmann-like Domain"/>
    <property type="match status" value="1"/>
</dbReference>
<dbReference type="PATRIC" id="fig|455434.6.peg.478"/>
<dbReference type="SUPFAM" id="SSF51735">
    <property type="entry name" value="NAD(P)-binding Rossmann-fold domains"/>
    <property type="match status" value="1"/>
</dbReference>
<dbReference type="InterPro" id="IPR022675">
    <property type="entry name" value="G6P_DH_C"/>
</dbReference>
<dbReference type="InterPro" id="IPR019796">
    <property type="entry name" value="G6P_DH_AS"/>
</dbReference>
<dbReference type="NCBIfam" id="TIGR00871">
    <property type="entry name" value="zwf"/>
    <property type="match status" value="1"/>
</dbReference>
<keyword evidence="5 7" id="KW-0560">Oxidoreductase</keyword>
<comment type="caution">
    <text evidence="7">Lacks conserved residue(s) required for the propagation of feature annotation.</text>
</comment>
<dbReference type="GO" id="GO:0005829">
    <property type="term" value="C:cytosol"/>
    <property type="evidence" value="ECO:0007669"/>
    <property type="project" value="TreeGrafter"/>
</dbReference>
<comment type="function">
    <text evidence="7">Catalyzes the oxidation of glucose 6-phosphate to 6-phosphogluconolactone.</text>
</comment>
<name>A0A0H3BIZ4_TREPS</name>
<dbReference type="GO" id="GO:0006006">
    <property type="term" value="P:glucose metabolic process"/>
    <property type="evidence" value="ECO:0007669"/>
    <property type="project" value="UniProtKB-KW"/>
</dbReference>
<dbReference type="SUPFAM" id="SSF55347">
    <property type="entry name" value="Glyceraldehyde-3-phosphate dehydrogenase-like, C-terminal domain"/>
    <property type="match status" value="1"/>
</dbReference>
<keyword evidence="6 7" id="KW-0119">Carbohydrate metabolism</keyword>
<dbReference type="UniPathway" id="UPA00115">
    <property type="reaction ID" value="UER00408"/>
</dbReference>
<feature type="binding site" evidence="7">
    <location>
        <position position="247"/>
    </location>
    <ligand>
        <name>substrate</name>
    </ligand>
</feature>
<comment type="catalytic activity">
    <reaction evidence="7">
        <text>D-glucose 6-phosphate + NADP(+) = 6-phospho-D-glucono-1,5-lactone + NADPH + H(+)</text>
        <dbReference type="Rhea" id="RHEA:15841"/>
        <dbReference type="ChEBI" id="CHEBI:15378"/>
        <dbReference type="ChEBI" id="CHEBI:57783"/>
        <dbReference type="ChEBI" id="CHEBI:57955"/>
        <dbReference type="ChEBI" id="CHEBI:58349"/>
        <dbReference type="ChEBI" id="CHEBI:61548"/>
        <dbReference type="EC" id="1.1.1.49"/>
    </reaction>
</comment>
<dbReference type="PIRSF" id="PIRSF000110">
    <property type="entry name" value="G6PD"/>
    <property type="match status" value="1"/>
</dbReference>
<evidence type="ECO:0000313" key="11">
    <source>
        <dbReference type="Proteomes" id="UP000001202"/>
    </source>
</evidence>
<feature type="active site" description="Proton acceptor" evidence="7">
    <location>
        <position position="252"/>
    </location>
</feature>
<feature type="binding site" evidence="7">
    <location>
        <position position="228"/>
    </location>
    <ligand>
        <name>substrate</name>
    </ligand>
</feature>
<accession>A0A0H3BIZ4</accession>
<dbReference type="EMBL" id="CP000805">
    <property type="protein sequence ID" value="ACD70902.1"/>
    <property type="molecule type" value="Genomic_DNA"/>
</dbReference>
<dbReference type="InterPro" id="IPR022674">
    <property type="entry name" value="G6P_DH_NAD-bd"/>
</dbReference>